<evidence type="ECO:0000256" key="4">
    <source>
        <dbReference type="ARBA" id="ARBA00023136"/>
    </source>
</evidence>
<dbReference type="Proteomes" id="UP000636755">
    <property type="component" value="Unassembled WGS sequence"/>
</dbReference>
<feature type="domain" description="ABC-2 type transporter transmembrane" evidence="7">
    <location>
        <begin position="18"/>
        <end position="161"/>
    </location>
</feature>
<dbReference type="RefSeq" id="WP_186935534.1">
    <property type="nucleotide sequence ID" value="NZ_JACOPS010000003.1"/>
</dbReference>
<keyword evidence="3 6" id="KW-1133">Transmembrane helix</keyword>
<sequence>MVKQEWKSLWRNKILMIVLVFIIAIPAIYTTLFLGSMWDPYGKLDNLPVAVVNLDEPVEYEGETLNVGKNLIDKLKDDGSLCFNFTDADQAERGLENGTYYMVITVPKNFSENATTLMDTVPKKMELDYKTNPGTNYIAMKMSETALEKIKTSVAQEVTKTYAETIFDKISEAGDGMKDAADGAGEIYDGTEKLSDGNKTISDNLKTLSEGTLTFKDGTSELKVGLSSYLDGVNQLSDGSTTLANGATSLLTGALKLNEGANSLSDGTKTLTSGTATLESGAKTLESGLKTYTDGVKQANDGAAALNANSSALTAGAQQLTAGNEQLSSGSAQILGGLNQMSSTVKSGLPSEDKITELSGGLDTYSAAIGKMNDDLQNTSLPTEEDLANLNAVKTDLTSRLTNAGDNAKSLYVLAAQLQASGDLQTAAQVKEIADSLAANVTTAANDATAIGAVFEQVTPSLSKVTELKSGVAQLNENKELVLDGAKTAVNGMYSGLANVSYALDTQIIPGMSTLDGGISQVSDGAKSLSSGLTSYTSGVAQVGSGLTKLNDNSAQLNSGATQLSSGASQLSSGAKSLDSGADELKSGTKTLADGTKTLDDGTKTLTNGFATLTANNSKLTSGANQLADGAVTLNDGAGQLYDGSITLGNGLSDLKDGANTLKTGLEDGQKTIDENKGDDAVYEMISSPVKSNETKISNVENNGHAMAAYMMCVGLWVLCIAFCIMYPLTEHHGEIKSGFSWWLSKAGIAYLVALVAAYAMIGSLQLFLHFEPTELLNTFLVAGITAIAFMSILYFFNVWLGKVGSFLMLIFMVVQLAGSAGTYPIEISGDFVATIHKWLPFSYAVDAFRGTISGNGNILEVTIVLLSIAIIFTLLTIMMFNIRAKMIKNNKKGLYDFIEKCGLA</sequence>
<evidence type="ECO:0000313" key="8">
    <source>
        <dbReference type="EMBL" id="MBC5728437.1"/>
    </source>
</evidence>
<dbReference type="Gene3D" id="3.40.1710.10">
    <property type="entry name" value="abc type-2 transporter like domain"/>
    <property type="match status" value="1"/>
</dbReference>
<feature type="domain" description="ABC-2 type transporter transmembrane" evidence="7">
    <location>
        <begin position="629"/>
        <end position="878"/>
    </location>
</feature>
<dbReference type="InterPro" id="IPR017500">
    <property type="entry name" value="Phage_infect_YhgE_N"/>
</dbReference>
<comment type="subcellular location">
    <subcellularLocation>
        <location evidence="1">Membrane</location>
        <topology evidence="1">Multi-pass membrane protein</topology>
    </subcellularLocation>
</comment>
<keyword evidence="9" id="KW-1185">Reference proteome</keyword>
<proteinExistence type="predicted"/>
<evidence type="ECO:0000259" key="7">
    <source>
        <dbReference type="Pfam" id="PF12698"/>
    </source>
</evidence>
<protein>
    <submittedName>
        <fullName evidence="8">YhgE/Pip domain-containing protein</fullName>
    </submittedName>
</protein>
<dbReference type="InterPro" id="IPR017501">
    <property type="entry name" value="Phage_infect_YhgE_C"/>
</dbReference>
<dbReference type="Pfam" id="PF12698">
    <property type="entry name" value="ABC2_membrane_3"/>
    <property type="match status" value="2"/>
</dbReference>
<dbReference type="InterPro" id="IPR013525">
    <property type="entry name" value="ABC2_TM"/>
</dbReference>
<feature type="compositionally biased region" description="Low complexity" evidence="5">
    <location>
        <begin position="564"/>
        <end position="575"/>
    </location>
</feature>
<feature type="transmembrane region" description="Helical" evidence="6">
    <location>
        <begin position="859"/>
        <end position="883"/>
    </location>
</feature>
<feature type="transmembrane region" description="Helical" evidence="6">
    <location>
        <begin position="749"/>
        <end position="771"/>
    </location>
</feature>
<dbReference type="NCBIfam" id="TIGR03057">
    <property type="entry name" value="xxxLxxG_by_4"/>
    <property type="match status" value="4"/>
</dbReference>
<evidence type="ECO:0000313" key="9">
    <source>
        <dbReference type="Proteomes" id="UP000636755"/>
    </source>
</evidence>
<evidence type="ECO:0000256" key="2">
    <source>
        <dbReference type="ARBA" id="ARBA00022692"/>
    </source>
</evidence>
<evidence type="ECO:0000256" key="3">
    <source>
        <dbReference type="ARBA" id="ARBA00022989"/>
    </source>
</evidence>
<organism evidence="8 9">
    <name type="scientific">Ruminococcus intestinalis</name>
    <dbReference type="NCBI Taxonomy" id="2763066"/>
    <lineage>
        <taxon>Bacteria</taxon>
        <taxon>Bacillati</taxon>
        <taxon>Bacillota</taxon>
        <taxon>Clostridia</taxon>
        <taxon>Eubacteriales</taxon>
        <taxon>Oscillospiraceae</taxon>
        <taxon>Ruminococcus</taxon>
    </lineage>
</organism>
<name>A0ABR7HLR4_9FIRM</name>
<keyword evidence="2 6" id="KW-0812">Transmembrane</keyword>
<evidence type="ECO:0000256" key="6">
    <source>
        <dbReference type="SAM" id="Phobius"/>
    </source>
</evidence>
<dbReference type="Gene3D" id="1.10.287.950">
    <property type="entry name" value="Methyl-accepting chemotaxis protein"/>
    <property type="match status" value="2"/>
</dbReference>
<dbReference type="InterPro" id="IPR023908">
    <property type="entry name" value="xxxLxxG_rpt"/>
</dbReference>
<keyword evidence="4 6" id="KW-0472">Membrane</keyword>
<accession>A0ABR7HLR4</accession>
<evidence type="ECO:0000256" key="1">
    <source>
        <dbReference type="ARBA" id="ARBA00004141"/>
    </source>
</evidence>
<dbReference type="PANTHER" id="PTHR43077:SF5">
    <property type="entry name" value="PHAGE INFECTION PROTEIN"/>
    <property type="match status" value="1"/>
</dbReference>
<dbReference type="NCBIfam" id="TIGR03061">
    <property type="entry name" value="pip_yhgE_Nterm"/>
    <property type="match status" value="1"/>
</dbReference>
<dbReference type="NCBIfam" id="TIGR03062">
    <property type="entry name" value="pip_yhgE_Cterm"/>
    <property type="match status" value="1"/>
</dbReference>
<feature type="transmembrane region" description="Helical" evidence="6">
    <location>
        <begin position="804"/>
        <end position="824"/>
    </location>
</feature>
<gene>
    <name evidence="8" type="ORF">H8R91_07875</name>
</gene>
<evidence type="ECO:0000256" key="5">
    <source>
        <dbReference type="SAM" id="MobiDB-lite"/>
    </source>
</evidence>
<feature type="transmembrane region" description="Helical" evidence="6">
    <location>
        <begin position="777"/>
        <end position="797"/>
    </location>
</feature>
<feature type="transmembrane region" description="Helical" evidence="6">
    <location>
        <begin position="707"/>
        <end position="729"/>
    </location>
</feature>
<dbReference type="InterPro" id="IPR051328">
    <property type="entry name" value="T7SS_ABC-Transporter"/>
</dbReference>
<feature type="transmembrane region" description="Helical" evidence="6">
    <location>
        <begin position="14"/>
        <end position="38"/>
    </location>
</feature>
<comment type="caution">
    <text evidence="8">The sequence shown here is derived from an EMBL/GenBank/DDBJ whole genome shotgun (WGS) entry which is preliminary data.</text>
</comment>
<feature type="region of interest" description="Disordered" evidence="5">
    <location>
        <begin position="564"/>
        <end position="583"/>
    </location>
</feature>
<dbReference type="EMBL" id="JACOPS010000003">
    <property type="protein sequence ID" value="MBC5728437.1"/>
    <property type="molecule type" value="Genomic_DNA"/>
</dbReference>
<dbReference type="PANTHER" id="PTHR43077">
    <property type="entry name" value="TRANSPORT PERMEASE YVFS-RELATED"/>
    <property type="match status" value="1"/>
</dbReference>
<reference evidence="8 9" key="1">
    <citation type="submission" date="2020-08" db="EMBL/GenBank/DDBJ databases">
        <title>Genome public.</title>
        <authorList>
            <person name="Liu C."/>
            <person name="Sun Q."/>
        </authorList>
    </citation>
    <scope>NUCLEOTIDE SEQUENCE [LARGE SCALE GENOMIC DNA]</scope>
    <source>
        <strain evidence="8 9">NSJ-71</strain>
    </source>
</reference>